<keyword evidence="13" id="KW-1185">Reference proteome</keyword>
<dbReference type="Gene3D" id="3.10.520.10">
    <property type="entry name" value="ApbE-like domains"/>
    <property type="match status" value="1"/>
</dbReference>
<dbReference type="GO" id="GO:0016740">
    <property type="term" value="F:transferase activity"/>
    <property type="evidence" value="ECO:0007669"/>
    <property type="project" value="UniProtKB-KW"/>
</dbReference>
<evidence type="ECO:0000256" key="6">
    <source>
        <dbReference type="ARBA" id="ARBA00022723"/>
    </source>
</evidence>
<organism evidence="12 13">
    <name type="scientific">Roseateles amylovorans</name>
    <dbReference type="NCBI Taxonomy" id="2978473"/>
    <lineage>
        <taxon>Bacteria</taxon>
        <taxon>Pseudomonadati</taxon>
        <taxon>Pseudomonadota</taxon>
        <taxon>Betaproteobacteria</taxon>
        <taxon>Burkholderiales</taxon>
        <taxon>Sphaerotilaceae</taxon>
        <taxon>Roseateles</taxon>
    </lineage>
</organism>
<dbReference type="InterPro" id="IPR024932">
    <property type="entry name" value="ApbE"/>
</dbReference>
<dbReference type="InterPro" id="IPR003374">
    <property type="entry name" value="ApbE-like_sf"/>
</dbReference>
<evidence type="ECO:0000256" key="10">
    <source>
        <dbReference type="ARBA" id="ARBA00048540"/>
    </source>
</evidence>
<evidence type="ECO:0000256" key="3">
    <source>
        <dbReference type="ARBA" id="ARBA00016337"/>
    </source>
</evidence>
<name>A0ABY6AZ29_9BURK</name>
<comment type="catalytic activity">
    <reaction evidence="10 11">
        <text>L-threonyl-[protein] + FAD = FMN-L-threonyl-[protein] + AMP + H(+)</text>
        <dbReference type="Rhea" id="RHEA:36847"/>
        <dbReference type="Rhea" id="RHEA-COMP:11060"/>
        <dbReference type="Rhea" id="RHEA-COMP:11061"/>
        <dbReference type="ChEBI" id="CHEBI:15378"/>
        <dbReference type="ChEBI" id="CHEBI:30013"/>
        <dbReference type="ChEBI" id="CHEBI:57692"/>
        <dbReference type="ChEBI" id="CHEBI:74257"/>
        <dbReference type="ChEBI" id="CHEBI:456215"/>
        <dbReference type="EC" id="2.7.1.180"/>
    </reaction>
</comment>
<comment type="similarity">
    <text evidence="11">Belongs to the ApbE family.</text>
</comment>
<dbReference type="PIRSF" id="PIRSF006268">
    <property type="entry name" value="ApbE"/>
    <property type="match status" value="1"/>
</dbReference>
<evidence type="ECO:0000313" key="13">
    <source>
        <dbReference type="Proteomes" id="UP001064933"/>
    </source>
</evidence>
<keyword evidence="4 11" id="KW-0285">Flavoprotein</keyword>
<dbReference type="Proteomes" id="UP001064933">
    <property type="component" value="Chromosome"/>
</dbReference>
<evidence type="ECO:0000256" key="5">
    <source>
        <dbReference type="ARBA" id="ARBA00022679"/>
    </source>
</evidence>
<keyword evidence="5 11" id="KW-0808">Transferase</keyword>
<dbReference type="SUPFAM" id="SSF143631">
    <property type="entry name" value="ApbE-like"/>
    <property type="match status" value="1"/>
</dbReference>
<keyword evidence="6 11" id="KW-0479">Metal-binding</keyword>
<dbReference type="PANTHER" id="PTHR30040">
    <property type="entry name" value="THIAMINE BIOSYNTHESIS LIPOPROTEIN APBE"/>
    <property type="match status" value="1"/>
</dbReference>
<dbReference type="RefSeq" id="WP_261757949.1">
    <property type="nucleotide sequence ID" value="NZ_CP104562.2"/>
</dbReference>
<reference evidence="12" key="1">
    <citation type="submission" date="2022-10" db="EMBL/GenBank/DDBJ databases">
        <title>Characterization and whole genome sequencing of a new Roseateles species, isolated from fresh water.</title>
        <authorList>
            <person name="Guliayeva D.Y."/>
            <person name="Akhremchuk A.E."/>
            <person name="Sikolenko M.A."/>
            <person name="Valentovich L.N."/>
            <person name="Sidarenka A.V."/>
        </authorList>
    </citation>
    <scope>NUCLEOTIDE SEQUENCE</scope>
    <source>
        <strain evidence="12">BIM B-1768</strain>
    </source>
</reference>
<sequence length="351" mass="36942">MSVDGGALAPRVLVPLRIDGEPPALGQRVHALAGETMGTTWSVRFVGPASLRLATIESAIVQVCDRVIAEMSQWVPDSEISRFNRAPAGTMHRLSPGFARVIDAALHIAAVSHGAYDPTAGALVALWGFGPSGPTALSPRHDAPGFRPPSAAECAGAHCGWSSLTWDTSACRLTQPGGATLDLSAIAKGHAVDQVSAVLASLGLRDHLVEIGGELRGAGLKPEGQPWWVDLEPPSNDCGLAPVRMALHGLAVATSGDYRKCFDDDGQRRSHTVDPRTRRPVTHGLASVTVVHEQAMWADGWSTALMVLGPDAGLDLANQLGLAALLVRRRDASEGGGFEEQFSASMRELMV</sequence>
<dbReference type="Pfam" id="PF02424">
    <property type="entry name" value="ApbE"/>
    <property type="match status" value="1"/>
</dbReference>
<evidence type="ECO:0000256" key="7">
    <source>
        <dbReference type="ARBA" id="ARBA00022827"/>
    </source>
</evidence>
<protein>
    <recommendedName>
        <fullName evidence="3 11">FAD:protein FMN transferase</fullName>
        <ecNumber evidence="2 11">2.7.1.180</ecNumber>
    </recommendedName>
    <alternativeName>
        <fullName evidence="9 11">Flavin transferase</fullName>
    </alternativeName>
</protein>
<evidence type="ECO:0000256" key="4">
    <source>
        <dbReference type="ARBA" id="ARBA00022630"/>
    </source>
</evidence>
<proteinExistence type="inferred from homology"/>
<evidence type="ECO:0000313" key="12">
    <source>
        <dbReference type="EMBL" id="UXH78173.1"/>
    </source>
</evidence>
<evidence type="ECO:0000256" key="2">
    <source>
        <dbReference type="ARBA" id="ARBA00011955"/>
    </source>
</evidence>
<gene>
    <name evidence="12" type="ORF">N4261_25025</name>
</gene>
<keyword evidence="7 11" id="KW-0274">FAD</keyword>
<evidence type="ECO:0000256" key="1">
    <source>
        <dbReference type="ARBA" id="ARBA00001946"/>
    </source>
</evidence>
<evidence type="ECO:0000256" key="8">
    <source>
        <dbReference type="ARBA" id="ARBA00022842"/>
    </source>
</evidence>
<evidence type="ECO:0000256" key="11">
    <source>
        <dbReference type="PIRNR" id="PIRNR006268"/>
    </source>
</evidence>
<keyword evidence="8 11" id="KW-0460">Magnesium</keyword>
<comment type="cofactor">
    <cofactor evidence="1">
        <name>Mg(2+)</name>
        <dbReference type="ChEBI" id="CHEBI:18420"/>
    </cofactor>
</comment>
<dbReference type="EMBL" id="CP104562">
    <property type="protein sequence ID" value="UXH78173.1"/>
    <property type="molecule type" value="Genomic_DNA"/>
</dbReference>
<dbReference type="EC" id="2.7.1.180" evidence="2 11"/>
<evidence type="ECO:0000256" key="9">
    <source>
        <dbReference type="ARBA" id="ARBA00031306"/>
    </source>
</evidence>
<accession>A0ABY6AZ29</accession>
<dbReference type="PANTHER" id="PTHR30040:SF2">
    <property type="entry name" value="FAD:PROTEIN FMN TRANSFERASE"/>
    <property type="match status" value="1"/>
</dbReference>